<organism evidence="1 2">
    <name type="scientific">Pseudoneurospora amorphoporcata</name>
    <dbReference type="NCBI Taxonomy" id="241081"/>
    <lineage>
        <taxon>Eukaryota</taxon>
        <taxon>Fungi</taxon>
        <taxon>Dikarya</taxon>
        <taxon>Ascomycota</taxon>
        <taxon>Pezizomycotina</taxon>
        <taxon>Sordariomycetes</taxon>
        <taxon>Sordariomycetidae</taxon>
        <taxon>Sordariales</taxon>
        <taxon>Sordariaceae</taxon>
        <taxon>Pseudoneurospora</taxon>
    </lineage>
</organism>
<keyword evidence="2" id="KW-1185">Reference proteome</keyword>
<comment type="caution">
    <text evidence="1">The sequence shown here is derived from an EMBL/GenBank/DDBJ whole genome shotgun (WGS) entry which is preliminary data.</text>
</comment>
<reference evidence="1" key="2">
    <citation type="submission" date="2023-06" db="EMBL/GenBank/DDBJ databases">
        <authorList>
            <consortium name="Lawrence Berkeley National Laboratory"/>
            <person name="Mondo S.J."/>
            <person name="Hensen N."/>
            <person name="Bonometti L."/>
            <person name="Westerberg I."/>
            <person name="Brannstrom I.O."/>
            <person name="Guillou S."/>
            <person name="Cros-Aarteil S."/>
            <person name="Calhoun S."/>
            <person name="Haridas S."/>
            <person name="Kuo A."/>
            <person name="Pangilinan J."/>
            <person name="Riley R."/>
            <person name="Labutti K."/>
            <person name="Andreopoulos B."/>
            <person name="Lipzen A."/>
            <person name="Chen C."/>
            <person name="Yanf M."/>
            <person name="Daum C."/>
            <person name="Ng V."/>
            <person name="Clum A."/>
            <person name="Steindorff A."/>
            <person name="Ohm R."/>
            <person name="Martin F."/>
            <person name="Silar P."/>
            <person name="Natvig D."/>
            <person name="Lalanne C."/>
            <person name="Gautier V."/>
            <person name="Ament-Velasquez S.L."/>
            <person name="Kruys A."/>
            <person name="Hutchinson M.I."/>
            <person name="Powell A.J."/>
            <person name="Barry K."/>
            <person name="Miller A.N."/>
            <person name="Grigoriev I.V."/>
            <person name="Debuchy R."/>
            <person name="Gladieux P."/>
            <person name="Thoren M.H."/>
            <person name="Johannesson H."/>
        </authorList>
    </citation>
    <scope>NUCLEOTIDE SEQUENCE</scope>
    <source>
        <strain evidence="1">CBS 626.80</strain>
    </source>
</reference>
<name>A0AAN6NM06_9PEZI</name>
<evidence type="ECO:0000313" key="2">
    <source>
        <dbReference type="Proteomes" id="UP001303222"/>
    </source>
</evidence>
<dbReference type="Proteomes" id="UP001303222">
    <property type="component" value="Unassembled WGS sequence"/>
</dbReference>
<sequence length="72" mass="7998">MEAIAQGARGQLSETNSMRKLGTRGLDWDAERDILAMIIHLADSEVVVLAYEDLRKRTNPDGPEGYLFVPVP</sequence>
<dbReference type="AlphaFoldDB" id="A0AAN6NM06"/>
<evidence type="ECO:0000313" key="1">
    <source>
        <dbReference type="EMBL" id="KAK3947308.1"/>
    </source>
</evidence>
<gene>
    <name evidence="1" type="ORF">QBC32DRAFT_318967</name>
</gene>
<proteinExistence type="predicted"/>
<reference evidence="1" key="1">
    <citation type="journal article" date="2023" name="Mol. Phylogenet. Evol.">
        <title>Genome-scale phylogeny and comparative genomics of the fungal order Sordariales.</title>
        <authorList>
            <person name="Hensen N."/>
            <person name="Bonometti L."/>
            <person name="Westerberg I."/>
            <person name="Brannstrom I.O."/>
            <person name="Guillou S."/>
            <person name="Cros-Aarteil S."/>
            <person name="Calhoun S."/>
            <person name="Haridas S."/>
            <person name="Kuo A."/>
            <person name="Mondo S."/>
            <person name="Pangilinan J."/>
            <person name="Riley R."/>
            <person name="LaButti K."/>
            <person name="Andreopoulos B."/>
            <person name="Lipzen A."/>
            <person name="Chen C."/>
            <person name="Yan M."/>
            <person name="Daum C."/>
            <person name="Ng V."/>
            <person name="Clum A."/>
            <person name="Steindorff A."/>
            <person name="Ohm R.A."/>
            <person name="Martin F."/>
            <person name="Silar P."/>
            <person name="Natvig D.O."/>
            <person name="Lalanne C."/>
            <person name="Gautier V."/>
            <person name="Ament-Velasquez S.L."/>
            <person name="Kruys A."/>
            <person name="Hutchinson M.I."/>
            <person name="Powell A.J."/>
            <person name="Barry K."/>
            <person name="Miller A.N."/>
            <person name="Grigoriev I.V."/>
            <person name="Debuchy R."/>
            <person name="Gladieux P."/>
            <person name="Hiltunen Thoren M."/>
            <person name="Johannesson H."/>
        </authorList>
    </citation>
    <scope>NUCLEOTIDE SEQUENCE</scope>
    <source>
        <strain evidence="1">CBS 626.80</strain>
    </source>
</reference>
<accession>A0AAN6NM06</accession>
<dbReference type="EMBL" id="MU859373">
    <property type="protein sequence ID" value="KAK3947308.1"/>
    <property type="molecule type" value="Genomic_DNA"/>
</dbReference>
<protein>
    <submittedName>
        <fullName evidence="1">Uncharacterized protein</fullName>
    </submittedName>
</protein>